<dbReference type="PANTHER" id="PTHR48421:SF1">
    <property type="entry name" value="MYCBP-ASSOCIATED PROTEIN"/>
    <property type="match status" value="1"/>
</dbReference>
<dbReference type="InterPro" id="IPR032707">
    <property type="entry name" value="MYCBPAP"/>
</dbReference>
<feature type="signal peptide" evidence="2">
    <location>
        <begin position="1"/>
        <end position="17"/>
    </location>
</feature>
<gene>
    <name evidence="3" type="ORF">SmJEL517_g06142</name>
</gene>
<keyword evidence="2" id="KW-0732">Signal</keyword>
<feature type="compositionally biased region" description="Low complexity" evidence="1">
    <location>
        <begin position="948"/>
        <end position="961"/>
    </location>
</feature>
<feature type="region of interest" description="Disordered" evidence="1">
    <location>
        <begin position="922"/>
        <end position="1037"/>
    </location>
</feature>
<keyword evidence="4" id="KW-1185">Reference proteome</keyword>
<name>A0A507BYB2_9FUNG</name>
<feature type="chain" id="PRO_5021214990" description="MYCBP-associated protein" evidence="2">
    <location>
        <begin position="18"/>
        <end position="1080"/>
    </location>
</feature>
<feature type="compositionally biased region" description="Polar residues" evidence="1">
    <location>
        <begin position="1010"/>
        <end position="1020"/>
    </location>
</feature>
<dbReference type="STRING" id="1806994.A0A507BYB2"/>
<dbReference type="PANTHER" id="PTHR48421">
    <property type="entry name" value="MYCBP-ASSOCIATED PROTEIN"/>
    <property type="match status" value="1"/>
</dbReference>
<dbReference type="OrthoDB" id="10263316at2759"/>
<organism evidence="3 4">
    <name type="scientific">Synchytrium microbalum</name>
    <dbReference type="NCBI Taxonomy" id="1806994"/>
    <lineage>
        <taxon>Eukaryota</taxon>
        <taxon>Fungi</taxon>
        <taxon>Fungi incertae sedis</taxon>
        <taxon>Chytridiomycota</taxon>
        <taxon>Chytridiomycota incertae sedis</taxon>
        <taxon>Chytridiomycetes</taxon>
        <taxon>Synchytriales</taxon>
        <taxon>Synchytriaceae</taxon>
        <taxon>Synchytrium</taxon>
    </lineage>
</organism>
<dbReference type="Pfam" id="PF14646">
    <property type="entry name" value="MYCBPAP"/>
    <property type="match status" value="2"/>
</dbReference>
<dbReference type="Proteomes" id="UP000319731">
    <property type="component" value="Unassembled WGS sequence"/>
</dbReference>
<sequence>MFPVVILLVSMLVVVDSLPRPLEVGGLINPNLPPDAYLPMMNDSGMNSVIIINPSSVNVSNETLPQSSMNPRTIMMMMTSATSMNLAMMAMTLPMSTANPSMPIMTMPMATMKPATLTMRSTVATTTMNAMMAQRPATLNPTVSIKKKKIATKQTMASPTPATLVSPVIINKTIVTTMTGSNCNCSVAGSTVWSGSNDNVISHSSATSFTDFDTFMAGMMGSCGSSSGFDAFDDSSLYGDSSSCNPESSSPSSSSNAATSDAYSSNNNLYDRGYDSSSSDSVLSIVSIRMLTISSCFRKIWQANGNIFTAAVVQLFIGRQITTIVIAKTAAILKPGTFETETVIVVIETTSLLAWKSKWQQSLPKRAGNHFVPYTLLGDESDYIAQLKKTEGTKPSVRSANPTATEPIKEPIKKRVSISGDLVNNNAVAKPIVQEKEKEENVEYRSREQRALRNWQRHSVGWEQVEQSLSKHTGKNTSELLMSRLGEYRLHVEERELAEGMSDTPGRDPFFWVTGIRIGTDLLGITLPMPRGGARELRRKNHEHVIMHEPGRHSFLHGEYMRQKRAQMRGLPNGGNDDSDFMEVVGHDGRHKTVIQDNFDGKPNVRFEGDAPAPAAESDSFRDADQPARAPHLALASRRLSFEAQPGEVAPSVLTVYNQGTYAVSFKWECIGGLSDLPVDASREGTQRFYMSHRKGVIPPIAAFDFRISFKSDVPGMFSERWKLVTEPPMEEWTDRVVLLRASKKLPSGSFGAAIEEDKYKNRREELDHMMERRVATSLAVEALDCVLNRVWEMIAANEFARHVRGNHSATERAFLHHNQALNAKTLALLSRSTEIWNKNVMNLHELVETIPDSADRSKKLQELNEFVNVLQRALPTNSQSVMHVIGTDVISQIAESIPGISMTLRKSMGLPLERSATTKFSIPDADDAMTGEGSQGTGAGGADLPKKGQAPAAPAAAAKGKPPPAAAPTPPAAAKPGAKPAAGAPPSKAEAAPSTTGQNPLSREAGNKGSRSNLTSADGTRQPLKSPRSWSRDRADLEWKYRGELKKEVKLLIESALVRLDGLLGDASEGIHGWPSVPQ</sequence>
<proteinExistence type="predicted"/>
<reference evidence="3 4" key="1">
    <citation type="journal article" date="2019" name="Sci. Rep.">
        <title>Comparative genomics of chytrid fungi reveal insights into the obligate biotrophic and pathogenic lifestyle of Synchytrium endobioticum.</title>
        <authorList>
            <person name="van de Vossenberg B.T.L.H."/>
            <person name="Warris S."/>
            <person name="Nguyen H.D.T."/>
            <person name="van Gent-Pelzer M.P.E."/>
            <person name="Joly D.L."/>
            <person name="van de Geest H.C."/>
            <person name="Bonants P.J.M."/>
            <person name="Smith D.S."/>
            <person name="Levesque C.A."/>
            <person name="van der Lee T.A.J."/>
        </authorList>
    </citation>
    <scope>NUCLEOTIDE SEQUENCE [LARGE SCALE GENOMIC DNA]</scope>
    <source>
        <strain evidence="3 4">JEL517</strain>
    </source>
</reference>
<evidence type="ECO:0000256" key="2">
    <source>
        <dbReference type="SAM" id="SignalP"/>
    </source>
</evidence>
<dbReference type="EMBL" id="QEAO01000080">
    <property type="protein sequence ID" value="TPX30263.1"/>
    <property type="molecule type" value="Genomic_DNA"/>
</dbReference>
<feature type="region of interest" description="Disordered" evidence="1">
    <location>
        <begin position="594"/>
        <end position="625"/>
    </location>
</feature>
<dbReference type="GeneID" id="42007365"/>
<dbReference type="AlphaFoldDB" id="A0A507BYB2"/>
<evidence type="ECO:0000313" key="3">
    <source>
        <dbReference type="EMBL" id="TPX30263.1"/>
    </source>
</evidence>
<dbReference type="RefSeq" id="XP_031021959.1">
    <property type="nucleotide sequence ID" value="XM_031172068.1"/>
</dbReference>
<feature type="compositionally biased region" description="Low complexity" evidence="1">
    <location>
        <begin position="975"/>
        <end position="994"/>
    </location>
</feature>
<feature type="compositionally biased region" description="Pro residues" evidence="1">
    <location>
        <begin position="962"/>
        <end position="974"/>
    </location>
</feature>
<evidence type="ECO:0000313" key="4">
    <source>
        <dbReference type="Proteomes" id="UP000319731"/>
    </source>
</evidence>
<comment type="caution">
    <text evidence="3">The sequence shown here is derived from an EMBL/GenBank/DDBJ whole genome shotgun (WGS) entry which is preliminary data.</text>
</comment>
<protein>
    <recommendedName>
        <fullName evidence="5">MYCBP-associated protein</fullName>
    </recommendedName>
</protein>
<evidence type="ECO:0000256" key="1">
    <source>
        <dbReference type="SAM" id="MobiDB-lite"/>
    </source>
</evidence>
<evidence type="ECO:0008006" key="5">
    <source>
        <dbReference type="Google" id="ProtNLM"/>
    </source>
</evidence>
<feature type="compositionally biased region" description="Basic and acidic residues" evidence="1">
    <location>
        <begin position="599"/>
        <end position="609"/>
    </location>
</feature>
<accession>A0A507BYB2</accession>